<evidence type="ECO:0000313" key="1">
    <source>
        <dbReference type="EMBL" id="AVE26090.1"/>
    </source>
</evidence>
<reference evidence="1" key="1">
    <citation type="journal article" date="2018" name="Antimicrob. Agents Chemother.">
        <title>Characterization of the complete nucleotide sequences of IMP-4-encoding plasmids, belonging to diverse Inc families, recovered from Enterobacteriaceae of wildlife origin.</title>
        <authorList>
            <person name="Dolejska M."/>
            <person name="Papagiannitsis C.C."/>
            <person name="Pratova H."/>
            <person name="Medvecky M."/>
            <person name="Davidova Gerzova L."/>
            <person name="Valcek A."/>
        </authorList>
    </citation>
    <scope>NUCLEOTIDE SEQUENCE</scope>
    <source>
        <plasmid evidence="1">pEc1675</plasmid>
    </source>
</reference>
<keyword evidence="1" id="KW-0614">Plasmid</keyword>
<sequence length="80" mass="8595">MSLFRNGNVAAGKRLEVFQGNGGNPAIRTGKRLAAGRETGTSRYRARDDCGSSAGNLRECALLFARLKIARECRSLSCSC</sequence>
<geneLocation type="plasmid" evidence="1">
    <name>pEc1675</name>
</geneLocation>
<organism evidence="1">
    <name type="scientific">Escherichia coli</name>
    <dbReference type="NCBI Taxonomy" id="562"/>
    <lineage>
        <taxon>Bacteria</taxon>
        <taxon>Pseudomonadati</taxon>
        <taxon>Pseudomonadota</taxon>
        <taxon>Gammaproteobacteria</taxon>
        <taxon>Enterobacterales</taxon>
        <taxon>Enterobacteriaceae</taxon>
        <taxon>Escherichia</taxon>
    </lineage>
</organism>
<dbReference type="AlphaFoldDB" id="A0A2L1KU53"/>
<accession>A0A2L1KU53</accession>
<dbReference type="EMBL" id="MG516909">
    <property type="protein sequence ID" value="AVE26090.1"/>
    <property type="molecule type" value="Genomic_DNA"/>
</dbReference>
<protein>
    <submittedName>
        <fullName evidence="1">Uncharacterized protein</fullName>
    </submittedName>
</protein>
<name>A0A2L1KU53_ECOLX</name>
<proteinExistence type="predicted"/>